<dbReference type="Proteomes" id="UP000224101">
    <property type="component" value="Segment"/>
</dbReference>
<proteinExistence type="predicted"/>
<dbReference type="KEGG" id="vg:40085899"/>
<reference evidence="1 2" key="1">
    <citation type="submission" date="2017-08" db="EMBL/GenBank/DDBJ databases">
        <title>Characterization and complete genome sequence of novel bacteriophage infecting the causal agent of bacterial fruit blotch, Acidovorax citrulli.</title>
        <authorList>
            <person name="Midani A.R."/>
            <person name="Park S.-H."/>
            <person name="Choi T.-J."/>
        </authorList>
    </citation>
    <scope>NUCLEOTIDE SEQUENCE [LARGE SCALE GENOMIC DNA]</scope>
</reference>
<evidence type="ECO:0000313" key="1">
    <source>
        <dbReference type="EMBL" id="ASD50495.1"/>
    </source>
</evidence>
<keyword evidence="2" id="KW-1185">Reference proteome</keyword>
<dbReference type="GeneID" id="40085899"/>
<organism evidence="1 2">
    <name type="scientific">Acidovorax phage ACP17</name>
    <dbReference type="NCBI Taxonomy" id="2010329"/>
    <lineage>
        <taxon>Viruses</taxon>
        <taxon>Duplodnaviria</taxon>
        <taxon>Heunggongvirae</taxon>
        <taxon>Uroviricota</taxon>
        <taxon>Caudoviricetes</taxon>
        <taxon>Busanvirus</taxon>
        <taxon>Busanvirus ACP17</taxon>
    </lineage>
</organism>
<evidence type="ECO:0000313" key="2">
    <source>
        <dbReference type="Proteomes" id="UP000224101"/>
    </source>
</evidence>
<accession>A0A218M375</accession>
<protein>
    <submittedName>
        <fullName evidence="1">Uncharacterized protein</fullName>
    </submittedName>
</protein>
<dbReference type="EMBL" id="KY979132">
    <property type="protein sequence ID" value="ASD50495.1"/>
    <property type="molecule type" value="Genomic_DNA"/>
</dbReference>
<sequence length="82" mass="9126">MGMRQTAIDNIVIASLNDICKARKEALDHIAKHQHSVTGGLLQLVIKVALDYEAQQVKEILDRRAVQEAAVMAKSYPDEEPE</sequence>
<name>A0A218M375_9CAUD</name>
<dbReference type="RefSeq" id="YP_009609814.1">
    <property type="nucleotide sequence ID" value="NC_041997.1"/>
</dbReference>